<dbReference type="Gene3D" id="3.30.565.10">
    <property type="entry name" value="Histidine kinase-like ATPase, C-terminal domain"/>
    <property type="match status" value="1"/>
</dbReference>
<dbReference type="InterPro" id="IPR036097">
    <property type="entry name" value="HisK_dim/P_sf"/>
</dbReference>
<dbReference type="Pfam" id="PF02518">
    <property type="entry name" value="HATPase_c"/>
    <property type="match status" value="1"/>
</dbReference>
<protein>
    <recommendedName>
        <fullName evidence="2">histidine kinase</fullName>
        <ecNumber evidence="2">2.7.13.3</ecNumber>
    </recommendedName>
</protein>
<sequence>MNAPDHQTTPLRDPAARRLREHPAPRPTPDDLERQHRELQVRYIELQLHNEQLLQTNAALERAHQDEQALFDEAPVGYATLDASGVILRANLTLARALGVNRPALQRKRLSAYVDAADATSFALFLRRVFEGSSKRSMELRLRTHHDDALVVQVEGTFVPASDAQPAHCRCTVTDITAHRLAQDEVLRLNATLEERAEARTQHIRDLNDELESFVVAVTHDLQTPLRHIRGFTTRLARAPQAEQAEHALKVEHAVTHVEQLLQALLTFFRSGQQRLQFRTVDLNRVLHEVRKDLRADLTGRHVQFHLEDLPSVTGDSQALQLAFAHLIGNALKFTRTREDAHIHVCVRATDREYQVCVRDNGVGFNMRQKDRLFGLFQRLHSSREYAGTGMGLALVRRIVLRHGGRVWAEGKPGQGATFWLSLPRQPGTRT</sequence>
<dbReference type="CDD" id="cd00130">
    <property type="entry name" value="PAS"/>
    <property type="match status" value="1"/>
</dbReference>
<evidence type="ECO:0000313" key="11">
    <source>
        <dbReference type="Proteomes" id="UP000008635"/>
    </source>
</evidence>
<feature type="coiled-coil region" evidence="7">
    <location>
        <begin position="43"/>
        <end position="70"/>
    </location>
</feature>
<evidence type="ECO:0000256" key="5">
    <source>
        <dbReference type="ARBA" id="ARBA00022777"/>
    </source>
</evidence>
<dbReference type="PROSITE" id="PS50109">
    <property type="entry name" value="HIS_KIN"/>
    <property type="match status" value="1"/>
</dbReference>
<dbReference type="InterPro" id="IPR004358">
    <property type="entry name" value="Sig_transdc_His_kin-like_C"/>
</dbReference>
<evidence type="ECO:0000256" key="4">
    <source>
        <dbReference type="ARBA" id="ARBA00022679"/>
    </source>
</evidence>
<dbReference type="InterPro" id="IPR005467">
    <property type="entry name" value="His_kinase_dom"/>
</dbReference>
<dbReference type="GO" id="GO:0000156">
    <property type="term" value="F:phosphorelay response regulator activity"/>
    <property type="evidence" value="ECO:0007669"/>
    <property type="project" value="TreeGrafter"/>
</dbReference>
<dbReference type="EC" id="2.7.13.3" evidence="2"/>
<evidence type="ECO:0000256" key="3">
    <source>
        <dbReference type="ARBA" id="ARBA00022553"/>
    </source>
</evidence>
<feature type="compositionally biased region" description="Basic and acidic residues" evidence="8">
    <location>
        <begin position="14"/>
        <end position="34"/>
    </location>
</feature>
<keyword evidence="5 10" id="KW-0418">Kinase</keyword>
<dbReference type="GO" id="GO:0000155">
    <property type="term" value="F:phosphorelay sensor kinase activity"/>
    <property type="evidence" value="ECO:0007669"/>
    <property type="project" value="InterPro"/>
</dbReference>
<keyword evidence="6" id="KW-0472">Membrane</keyword>
<dbReference type="Pfam" id="PF00512">
    <property type="entry name" value="HisKA"/>
    <property type="match status" value="1"/>
</dbReference>
<dbReference type="SMART" id="SM00388">
    <property type="entry name" value="HisKA"/>
    <property type="match status" value="1"/>
</dbReference>
<feature type="domain" description="Histidine kinase" evidence="9">
    <location>
        <begin position="217"/>
        <end position="427"/>
    </location>
</feature>
<dbReference type="PANTHER" id="PTHR42878">
    <property type="entry name" value="TWO-COMPONENT HISTIDINE KINASE"/>
    <property type="match status" value="1"/>
</dbReference>
<keyword evidence="11" id="KW-1185">Reference proteome</keyword>
<feature type="compositionally biased region" description="Polar residues" evidence="8">
    <location>
        <begin position="1"/>
        <end position="10"/>
    </location>
</feature>
<evidence type="ECO:0000256" key="1">
    <source>
        <dbReference type="ARBA" id="ARBA00000085"/>
    </source>
</evidence>
<dbReference type="InterPro" id="IPR013767">
    <property type="entry name" value="PAS_fold"/>
</dbReference>
<dbReference type="InterPro" id="IPR050351">
    <property type="entry name" value="BphY/WalK/GraS-like"/>
</dbReference>
<evidence type="ECO:0000259" key="9">
    <source>
        <dbReference type="PROSITE" id="PS50109"/>
    </source>
</evidence>
<dbReference type="Gene3D" id="3.30.450.20">
    <property type="entry name" value="PAS domain"/>
    <property type="match status" value="1"/>
</dbReference>
<dbReference type="eggNOG" id="COG4251">
    <property type="taxonomic scope" value="Bacteria"/>
</dbReference>
<keyword evidence="3" id="KW-0597">Phosphoprotein</keyword>
<gene>
    <name evidence="10" type="ordered locus">Deima_0135</name>
</gene>
<dbReference type="InterPro" id="IPR000014">
    <property type="entry name" value="PAS"/>
</dbReference>
<reference evidence="11" key="2">
    <citation type="submission" date="2011-01" db="EMBL/GenBank/DDBJ databases">
        <title>The complete genome of Deinococcus maricopensis DSM 21211.</title>
        <authorList>
            <consortium name="US DOE Joint Genome Institute (JGI-PGF)"/>
            <person name="Lucas S."/>
            <person name="Copeland A."/>
            <person name="Lapidus A."/>
            <person name="Goodwin L."/>
            <person name="Pitluck S."/>
            <person name="Kyrpides N."/>
            <person name="Mavromatis K."/>
            <person name="Pagani I."/>
            <person name="Ivanova N."/>
            <person name="Ovchinnikova G."/>
            <person name="Zeytun A."/>
            <person name="Detter J.C."/>
            <person name="Han C."/>
            <person name="Land M."/>
            <person name="Hauser L."/>
            <person name="Markowitz V."/>
            <person name="Cheng J.-F."/>
            <person name="Hugenholtz P."/>
            <person name="Woyke T."/>
            <person name="Wu D."/>
            <person name="Pukall R."/>
            <person name="Gehrich-Schroeter G."/>
            <person name="Brambilla E."/>
            <person name="Klenk H.-P."/>
            <person name="Eisen J.A."/>
        </authorList>
    </citation>
    <scope>NUCLEOTIDE SEQUENCE [LARGE SCALE GENOMIC DNA]</scope>
    <source>
        <strain evidence="11">DSM 21211 / LMG 22137 / NRRL B-23946 / LB-34</strain>
    </source>
</reference>
<organism evidence="10 11">
    <name type="scientific">Deinococcus maricopensis (strain DSM 21211 / LMG 22137 / NRRL B-23946 / LB-34)</name>
    <dbReference type="NCBI Taxonomy" id="709986"/>
    <lineage>
        <taxon>Bacteria</taxon>
        <taxon>Thermotogati</taxon>
        <taxon>Deinococcota</taxon>
        <taxon>Deinococci</taxon>
        <taxon>Deinococcales</taxon>
        <taxon>Deinococcaceae</taxon>
        <taxon>Deinococcus</taxon>
    </lineage>
</organism>
<dbReference type="GO" id="GO:0007234">
    <property type="term" value="P:osmosensory signaling via phosphorelay pathway"/>
    <property type="evidence" value="ECO:0007669"/>
    <property type="project" value="TreeGrafter"/>
</dbReference>
<keyword evidence="7" id="KW-0175">Coiled coil</keyword>
<dbReference type="InterPro" id="IPR035965">
    <property type="entry name" value="PAS-like_dom_sf"/>
</dbReference>
<dbReference type="SUPFAM" id="SSF55785">
    <property type="entry name" value="PYP-like sensor domain (PAS domain)"/>
    <property type="match status" value="1"/>
</dbReference>
<dbReference type="Pfam" id="PF00989">
    <property type="entry name" value="PAS"/>
    <property type="match status" value="1"/>
</dbReference>
<dbReference type="AlphaFoldDB" id="E8U3C8"/>
<dbReference type="KEGG" id="dmr:Deima_0135"/>
<dbReference type="Proteomes" id="UP000008635">
    <property type="component" value="Chromosome"/>
</dbReference>
<keyword evidence="4" id="KW-0808">Transferase</keyword>
<dbReference type="CDD" id="cd00082">
    <property type="entry name" value="HisKA"/>
    <property type="match status" value="1"/>
</dbReference>
<dbReference type="SUPFAM" id="SSF55874">
    <property type="entry name" value="ATPase domain of HSP90 chaperone/DNA topoisomerase II/histidine kinase"/>
    <property type="match status" value="1"/>
</dbReference>
<evidence type="ECO:0000256" key="6">
    <source>
        <dbReference type="ARBA" id="ARBA00023136"/>
    </source>
</evidence>
<dbReference type="GO" id="GO:0006355">
    <property type="term" value="P:regulation of DNA-templated transcription"/>
    <property type="evidence" value="ECO:0007669"/>
    <property type="project" value="InterPro"/>
</dbReference>
<evidence type="ECO:0000256" key="2">
    <source>
        <dbReference type="ARBA" id="ARBA00012438"/>
    </source>
</evidence>
<dbReference type="SUPFAM" id="SSF47384">
    <property type="entry name" value="Homodimeric domain of signal transducing histidine kinase"/>
    <property type="match status" value="1"/>
</dbReference>
<comment type="catalytic activity">
    <reaction evidence="1">
        <text>ATP + protein L-histidine = ADP + protein N-phospho-L-histidine.</text>
        <dbReference type="EC" id="2.7.13.3"/>
    </reaction>
</comment>
<reference evidence="10 11" key="1">
    <citation type="journal article" date="2011" name="Stand. Genomic Sci.">
        <title>Complete genome sequence of Deinococcus maricopensis type strain (LB-34).</title>
        <authorList>
            <person name="Pukall R."/>
            <person name="Zeytun A."/>
            <person name="Lucas S."/>
            <person name="Lapidus A."/>
            <person name="Hammon N."/>
            <person name="Deshpande S."/>
            <person name="Nolan M."/>
            <person name="Cheng J.F."/>
            <person name="Pitluck S."/>
            <person name="Liolios K."/>
            <person name="Pagani I."/>
            <person name="Mikhailova N."/>
            <person name="Ivanova N."/>
            <person name="Mavromatis K."/>
            <person name="Pati A."/>
            <person name="Tapia R."/>
            <person name="Han C."/>
            <person name="Goodwin L."/>
            <person name="Chen A."/>
            <person name="Palaniappan K."/>
            <person name="Land M."/>
            <person name="Hauser L."/>
            <person name="Chang Y.J."/>
            <person name="Jeffries C.D."/>
            <person name="Brambilla E.M."/>
            <person name="Rohde M."/>
            <person name="Goker M."/>
            <person name="Detter J.C."/>
            <person name="Woyke T."/>
            <person name="Bristow J."/>
            <person name="Eisen J.A."/>
            <person name="Markowitz V."/>
            <person name="Hugenholtz P."/>
            <person name="Kyrpides N.C."/>
            <person name="Klenk H.P."/>
        </authorList>
    </citation>
    <scope>NUCLEOTIDE SEQUENCE [LARGE SCALE GENOMIC DNA]</scope>
    <source>
        <strain evidence="11">DSM 21211 / LMG 22137 / NRRL B-23946 / LB-34</strain>
    </source>
</reference>
<proteinExistence type="predicted"/>
<dbReference type="STRING" id="709986.Deima_0135"/>
<dbReference type="RefSeq" id="WP_013555304.1">
    <property type="nucleotide sequence ID" value="NC_014958.1"/>
</dbReference>
<evidence type="ECO:0000256" key="8">
    <source>
        <dbReference type="SAM" id="MobiDB-lite"/>
    </source>
</evidence>
<dbReference type="GO" id="GO:0016020">
    <property type="term" value="C:membrane"/>
    <property type="evidence" value="ECO:0007669"/>
    <property type="project" value="UniProtKB-SubCell"/>
</dbReference>
<name>E8U3C8_DEIML</name>
<evidence type="ECO:0000256" key="7">
    <source>
        <dbReference type="SAM" id="Coils"/>
    </source>
</evidence>
<dbReference type="EMBL" id="CP002454">
    <property type="protein sequence ID" value="ADV65799.1"/>
    <property type="molecule type" value="Genomic_DNA"/>
</dbReference>
<evidence type="ECO:0000313" key="10">
    <source>
        <dbReference type="EMBL" id="ADV65799.1"/>
    </source>
</evidence>
<feature type="region of interest" description="Disordered" evidence="8">
    <location>
        <begin position="1"/>
        <end position="34"/>
    </location>
</feature>
<accession>E8U3C8</accession>
<dbReference type="InterPro" id="IPR003661">
    <property type="entry name" value="HisK_dim/P_dom"/>
</dbReference>
<dbReference type="SMART" id="SM00387">
    <property type="entry name" value="HATPase_c"/>
    <property type="match status" value="1"/>
</dbReference>
<dbReference type="HOGENOM" id="CLU_000445_114_71_0"/>
<dbReference type="FunFam" id="3.30.565.10:FF:000006">
    <property type="entry name" value="Sensor histidine kinase WalK"/>
    <property type="match status" value="1"/>
</dbReference>
<dbReference type="NCBIfam" id="TIGR00229">
    <property type="entry name" value="sensory_box"/>
    <property type="match status" value="1"/>
</dbReference>
<dbReference type="InterPro" id="IPR003594">
    <property type="entry name" value="HATPase_dom"/>
</dbReference>
<dbReference type="Gene3D" id="1.10.287.130">
    <property type="match status" value="1"/>
</dbReference>
<dbReference type="OrthoDB" id="58669at2"/>
<dbReference type="InterPro" id="IPR036890">
    <property type="entry name" value="HATPase_C_sf"/>
</dbReference>
<dbReference type="PRINTS" id="PR00344">
    <property type="entry name" value="BCTRLSENSOR"/>
</dbReference>
<dbReference type="GO" id="GO:0030295">
    <property type="term" value="F:protein kinase activator activity"/>
    <property type="evidence" value="ECO:0007669"/>
    <property type="project" value="TreeGrafter"/>
</dbReference>
<dbReference type="PANTHER" id="PTHR42878:SF15">
    <property type="entry name" value="BACTERIOPHYTOCHROME"/>
    <property type="match status" value="1"/>
</dbReference>